<protein>
    <submittedName>
        <fullName evidence="1">Uncharacterized protein</fullName>
    </submittedName>
</protein>
<sequence length="31" mass="3571">MRKNIRYTKEKDATCAKVFANGAKMRQAENP</sequence>
<organism evidence="1">
    <name type="scientific">Paraprevotella clara</name>
    <dbReference type="NCBI Taxonomy" id="454154"/>
    <lineage>
        <taxon>Bacteria</taxon>
        <taxon>Pseudomonadati</taxon>
        <taxon>Bacteroidota</taxon>
        <taxon>Bacteroidia</taxon>
        <taxon>Bacteroidales</taxon>
        <taxon>Prevotellaceae</taxon>
        <taxon>Paraprevotella</taxon>
    </lineage>
</organism>
<dbReference type="AlphaFoldDB" id="A0A6N3BT94"/>
<accession>A0A6N3BT94</accession>
<name>A0A6N3BT94_9BACT</name>
<gene>
    <name evidence="1" type="ORF">PCLFYP37_01800</name>
</gene>
<reference evidence="1" key="1">
    <citation type="submission" date="2019-11" db="EMBL/GenBank/DDBJ databases">
        <authorList>
            <person name="Feng L."/>
        </authorList>
    </citation>
    <scope>NUCLEOTIDE SEQUENCE</scope>
    <source>
        <strain evidence="1">PclaraLFYP37</strain>
    </source>
</reference>
<proteinExistence type="predicted"/>
<dbReference type="EMBL" id="CACRUT010000013">
    <property type="protein sequence ID" value="VYU05838.1"/>
    <property type="molecule type" value="Genomic_DNA"/>
</dbReference>
<evidence type="ECO:0000313" key="1">
    <source>
        <dbReference type="EMBL" id="VYU05838.1"/>
    </source>
</evidence>